<dbReference type="SUPFAM" id="SSF47406">
    <property type="entry name" value="SinR repressor dimerisation domain-like"/>
    <property type="match status" value="1"/>
</dbReference>
<protein>
    <submittedName>
        <fullName evidence="2">Anti-repressor SinI family protein</fullName>
    </submittedName>
</protein>
<dbReference type="Pfam" id="PF08671">
    <property type="entry name" value="SinI"/>
    <property type="match status" value="1"/>
</dbReference>
<dbReference type="EMBL" id="JBHLTP010000003">
    <property type="protein sequence ID" value="MFC0522325.1"/>
    <property type="molecule type" value="Genomic_DNA"/>
</dbReference>
<gene>
    <name evidence="2" type="ORF">ACFFGV_01815</name>
</gene>
<evidence type="ECO:0000259" key="1">
    <source>
        <dbReference type="PROSITE" id="PS51500"/>
    </source>
</evidence>
<dbReference type="PROSITE" id="PS51500">
    <property type="entry name" value="SIN"/>
    <property type="match status" value="1"/>
</dbReference>
<feature type="domain" description="Sin" evidence="1">
    <location>
        <begin position="2"/>
        <end position="40"/>
    </location>
</feature>
<dbReference type="Proteomes" id="UP001589836">
    <property type="component" value="Unassembled WGS sequence"/>
</dbReference>
<evidence type="ECO:0000313" key="3">
    <source>
        <dbReference type="Proteomes" id="UP001589836"/>
    </source>
</evidence>
<name>A0ABV6LIX0_9BACI</name>
<dbReference type="InterPro" id="IPR010981">
    <property type="entry name" value="SinR/SinI_dimer_dom"/>
</dbReference>
<evidence type="ECO:0000313" key="2">
    <source>
        <dbReference type="EMBL" id="MFC0522325.1"/>
    </source>
</evidence>
<reference evidence="2 3" key="1">
    <citation type="submission" date="2024-09" db="EMBL/GenBank/DDBJ databases">
        <authorList>
            <person name="Sun Q."/>
            <person name="Mori K."/>
        </authorList>
    </citation>
    <scope>NUCLEOTIDE SEQUENCE [LARGE SCALE GENOMIC DNA]</scope>
    <source>
        <strain evidence="2 3">NCAIM B.02529</strain>
    </source>
</reference>
<proteinExistence type="predicted"/>
<dbReference type="InterPro" id="IPR036281">
    <property type="entry name" value="SinR/SinI_dimer_dom_sf"/>
</dbReference>
<comment type="caution">
    <text evidence="2">The sequence shown here is derived from an EMBL/GenBank/DDBJ whole genome shotgun (WGS) entry which is preliminary data.</text>
</comment>
<organism evidence="2 3">
    <name type="scientific">Pontibacillus salicampi</name>
    <dbReference type="NCBI Taxonomy" id="1449801"/>
    <lineage>
        <taxon>Bacteria</taxon>
        <taxon>Bacillati</taxon>
        <taxon>Bacillota</taxon>
        <taxon>Bacilli</taxon>
        <taxon>Bacillales</taxon>
        <taxon>Bacillaceae</taxon>
        <taxon>Pontibacillus</taxon>
    </lineage>
</organism>
<keyword evidence="3" id="KW-1185">Reference proteome</keyword>
<sequence length="52" mass="6085">MSDMNTKTYELDQEWLELMKQAKEMGLSKEEVSIFLKAAGNNKQAMNRYNIL</sequence>
<dbReference type="RefSeq" id="WP_377344858.1">
    <property type="nucleotide sequence ID" value="NZ_JBHLTP010000003.1"/>
</dbReference>
<accession>A0ABV6LIX0</accession>